<dbReference type="AlphaFoldDB" id="A0A0B6XZ92"/>
<reference evidence="1" key="1">
    <citation type="submission" date="2014-12" db="EMBL/GenBank/DDBJ databases">
        <title>Insight into the proteome of Arion vulgaris.</title>
        <authorList>
            <person name="Aradska J."/>
            <person name="Bulat T."/>
            <person name="Smidak R."/>
            <person name="Sarate P."/>
            <person name="Gangsoo J."/>
            <person name="Sialana F."/>
            <person name="Bilban M."/>
            <person name="Lubec G."/>
        </authorList>
    </citation>
    <scope>NUCLEOTIDE SEQUENCE</scope>
    <source>
        <tissue evidence="1">Skin</tissue>
    </source>
</reference>
<accession>A0A0B6XZ92</accession>
<sequence length="50" mass="5578">LTRPAYRGAQDIIDTLNITLKEVGEVARDGEFFQVSCDKSEVAQETCTMQ</sequence>
<evidence type="ECO:0000313" key="1">
    <source>
        <dbReference type="EMBL" id="CEK48595.1"/>
    </source>
</evidence>
<feature type="non-terminal residue" evidence="1">
    <location>
        <position position="1"/>
    </location>
</feature>
<organism evidence="1">
    <name type="scientific">Arion vulgaris</name>
    <dbReference type="NCBI Taxonomy" id="1028688"/>
    <lineage>
        <taxon>Eukaryota</taxon>
        <taxon>Metazoa</taxon>
        <taxon>Spiralia</taxon>
        <taxon>Lophotrochozoa</taxon>
        <taxon>Mollusca</taxon>
        <taxon>Gastropoda</taxon>
        <taxon>Heterobranchia</taxon>
        <taxon>Euthyneura</taxon>
        <taxon>Panpulmonata</taxon>
        <taxon>Eupulmonata</taxon>
        <taxon>Stylommatophora</taxon>
        <taxon>Helicina</taxon>
        <taxon>Arionoidea</taxon>
        <taxon>Arionidae</taxon>
        <taxon>Arion</taxon>
    </lineage>
</organism>
<proteinExistence type="predicted"/>
<name>A0A0B6XZ92_9EUPU</name>
<gene>
    <name evidence="1" type="primary">ORF4571</name>
</gene>
<dbReference type="EMBL" id="HACG01001730">
    <property type="protein sequence ID" value="CEK48595.1"/>
    <property type="molecule type" value="Transcribed_RNA"/>
</dbReference>
<protein>
    <submittedName>
        <fullName evidence="1">Uncharacterized protein</fullName>
    </submittedName>
</protein>